<dbReference type="OrthoDB" id="1115172at2"/>
<dbReference type="EMBL" id="VNIA01000001">
    <property type="protein sequence ID" value="TYP99768.1"/>
    <property type="molecule type" value="Genomic_DNA"/>
</dbReference>
<reference evidence="2 3" key="1">
    <citation type="submission" date="2019-07" db="EMBL/GenBank/DDBJ databases">
        <title>Genomic Encyclopedia of Type Strains, Phase IV (KMG-IV): sequencing the most valuable type-strain genomes for metagenomic binning, comparative biology and taxonomic classification.</title>
        <authorList>
            <person name="Goeker M."/>
        </authorList>
    </citation>
    <scope>NUCLEOTIDE SEQUENCE [LARGE SCALE GENOMIC DNA]</scope>
    <source>
        <strain evidence="2 3">DSM 18961</strain>
    </source>
</reference>
<evidence type="ECO:0000256" key="1">
    <source>
        <dbReference type="SAM" id="Coils"/>
    </source>
</evidence>
<feature type="coiled-coil region" evidence="1">
    <location>
        <begin position="29"/>
        <end position="137"/>
    </location>
</feature>
<dbReference type="Proteomes" id="UP000323136">
    <property type="component" value="Unassembled WGS sequence"/>
</dbReference>
<accession>A0A5S5DWX7</accession>
<keyword evidence="1" id="KW-0175">Coiled coil</keyword>
<evidence type="ECO:0000313" key="2">
    <source>
        <dbReference type="EMBL" id="TYP99768.1"/>
    </source>
</evidence>
<evidence type="ECO:0008006" key="4">
    <source>
        <dbReference type="Google" id="ProtNLM"/>
    </source>
</evidence>
<dbReference type="RefSeq" id="WP_148868474.1">
    <property type="nucleotide sequence ID" value="NZ_VNIA01000001.1"/>
</dbReference>
<name>A0A5S5DWX7_9FLAO</name>
<gene>
    <name evidence="2" type="ORF">C7447_101372</name>
</gene>
<organism evidence="2 3">
    <name type="scientific">Tenacibaculum adriaticum</name>
    <dbReference type="NCBI Taxonomy" id="413713"/>
    <lineage>
        <taxon>Bacteria</taxon>
        <taxon>Pseudomonadati</taxon>
        <taxon>Bacteroidota</taxon>
        <taxon>Flavobacteriia</taxon>
        <taxon>Flavobacteriales</taxon>
        <taxon>Flavobacteriaceae</taxon>
        <taxon>Tenacibaculum</taxon>
    </lineage>
</organism>
<comment type="caution">
    <text evidence="2">The sequence shown here is derived from an EMBL/GenBank/DDBJ whole genome shotgun (WGS) entry which is preliminary data.</text>
</comment>
<sequence length="299" mass="34446">MSSEKKNRGIIVFLLLLILIIGFLSYQNAKDYQELQTAFQAEKNQLEIELDKIITDYDNVIDKKIKLSTNLRGKRSKVIQLRDTIKNLQEKNYSLIRRFRKEVANLEKENRELFARIDSLNQANNVLKVENVTVKEELDKQGKITKKLAAKYSNLKKYKESLEDKVLKAAEIEVDGIEITPMKLKSNGDYTTTSRSKRTDAFRLTLNLLRNEVAKPGKRKVYVSVVDMDKNVISADGHIILKDGSRLVYSDTFNIDYRNSEISLVSLVKVNREHIKKGNYLVSVYLEGTLVGDRVLELR</sequence>
<dbReference type="AlphaFoldDB" id="A0A5S5DWX7"/>
<protein>
    <recommendedName>
        <fullName evidence="4">Cell division protein ZapB</fullName>
    </recommendedName>
</protein>
<evidence type="ECO:0000313" key="3">
    <source>
        <dbReference type="Proteomes" id="UP000323136"/>
    </source>
</evidence>
<proteinExistence type="predicted"/>
<keyword evidence="3" id="KW-1185">Reference proteome</keyword>